<dbReference type="Pfam" id="PF00494">
    <property type="entry name" value="SQS_PSY"/>
    <property type="match status" value="1"/>
</dbReference>
<dbReference type="AlphaFoldDB" id="A0A2T4YM21"/>
<gene>
    <name evidence="1" type="ORF">C8J24_2661</name>
</gene>
<keyword evidence="2" id="KW-1185">Reference proteome</keyword>
<dbReference type="EMBL" id="PZZN01000003">
    <property type="protein sequence ID" value="PTM44457.1"/>
    <property type="molecule type" value="Genomic_DNA"/>
</dbReference>
<evidence type="ECO:0000313" key="1">
    <source>
        <dbReference type="EMBL" id="PTM44457.1"/>
    </source>
</evidence>
<accession>A0A2T4YM21</accession>
<comment type="caution">
    <text evidence="1">The sequence shown here is derived from an EMBL/GenBank/DDBJ whole genome shotgun (WGS) entry which is preliminary data.</text>
</comment>
<proteinExistence type="predicted"/>
<sequence>MVNGTASSQTAPSVTAVHPERALALSYAPASTRPGLEALFALDTALGTILKTTREPIVGQMRLTWWYEALGRLDTAPPPAEPVLQALAHHVAPQVAGTTIATIAEGWEALLETPLDDAAVERFARLRGGQLFAAAASLLAVSDDRIAAAGEGWALADLSLRLSDPQRAAGVAAMARGRLDTALHGRWPRRARSLGALALLARADLTAPEHPAGSPKRVGRLLLHRLVGY</sequence>
<reference evidence="1 2" key="1">
    <citation type="submission" date="2018-04" db="EMBL/GenBank/DDBJ databases">
        <title>Genomic Encyclopedia of Type Strains, Phase III (KMG-III): the genomes of soil and plant-associated and newly described type strains.</title>
        <authorList>
            <person name="Whitman W."/>
        </authorList>
    </citation>
    <scope>NUCLEOTIDE SEQUENCE [LARGE SCALE GENOMIC DNA]</scope>
    <source>
        <strain evidence="1 2">NW12</strain>
    </source>
</reference>
<name>A0A2T4YM21_9SPHN</name>
<dbReference type="SUPFAM" id="SSF48576">
    <property type="entry name" value="Terpenoid synthases"/>
    <property type="match status" value="1"/>
</dbReference>
<evidence type="ECO:0000313" key="2">
    <source>
        <dbReference type="Proteomes" id="UP000240996"/>
    </source>
</evidence>
<dbReference type="Proteomes" id="UP000240996">
    <property type="component" value="Unassembled WGS sequence"/>
</dbReference>
<dbReference type="InterPro" id="IPR008949">
    <property type="entry name" value="Isoprenoid_synthase_dom_sf"/>
</dbReference>
<organism evidence="1 2">
    <name type="scientific">Sphingomonas aerolata</name>
    <dbReference type="NCBI Taxonomy" id="185951"/>
    <lineage>
        <taxon>Bacteria</taxon>
        <taxon>Pseudomonadati</taxon>
        <taxon>Pseudomonadota</taxon>
        <taxon>Alphaproteobacteria</taxon>
        <taxon>Sphingomonadales</taxon>
        <taxon>Sphingomonadaceae</taxon>
        <taxon>Sphingomonas</taxon>
    </lineage>
</organism>
<protein>
    <submittedName>
        <fullName evidence="1">Phytoene synthase</fullName>
    </submittedName>
</protein>
<dbReference type="InterPro" id="IPR002060">
    <property type="entry name" value="Squ/phyt_synthse"/>
</dbReference>